<reference evidence="3" key="1">
    <citation type="journal article" date="2019" name="Int. J. Syst. Evol. Microbiol.">
        <title>The Global Catalogue of Microorganisms (GCM) 10K type strain sequencing project: providing services to taxonomists for standard genome sequencing and annotation.</title>
        <authorList>
            <consortium name="The Broad Institute Genomics Platform"/>
            <consortium name="The Broad Institute Genome Sequencing Center for Infectious Disease"/>
            <person name="Wu L."/>
            <person name="Ma J."/>
        </authorList>
    </citation>
    <scope>NUCLEOTIDE SEQUENCE [LARGE SCALE GENOMIC DNA]</scope>
    <source>
        <strain evidence="3">CGMCC 4.1467</strain>
    </source>
</reference>
<gene>
    <name evidence="2" type="ORF">ACFQY0_14350</name>
</gene>
<dbReference type="EMBL" id="JBHTBS010000007">
    <property type="protein sequence ID" value="MFC7338371.1"/>
    <property type="molecule type" value="Genomic_DNA"/>
</dbReference>
<dbReference type="SMART" id="SM00020">
    <property type="entry name" value="Tryp_SPc"/>
    <property type="match status" value="1"/>
</dbReference>
<keyword evidence="2" id="KW-0378">Hydrolase</keyword>
<dbReference type="InterPro" id="IPR033116">
    <property type="entry name" value="TRYPSIN_SER"/>
</dbReference>
<proteinExistence type="predicted"/>
<name>A0ABW2L7K2_9BACT</name>
<keyword evidence="3" id="KW-1185">Reference proteome</keyword>
<dbReference type="InterPro" id="IPR043504">
    <property type="entry name" value="Peptidase_S1_PA_chymotrypsin"/>
</dbReference>
<dbReference type="Pfam" id="PF13365">
    <property type="entry name" value="Trypsin_2"/>
    <property type="match status" value="1"/>
</dbReference>
<dbReference type="InterPro" id="IPR001254">
    <property type="entry name" value="Trypsin_dom"/>
</dbReference>
<evidence type="ECO:0000313" key="2">
    <source>
        <dbReference type="EMBL" id="MFC7338371.1"/>
    </source>
</evidence>
<dbReference type="GO" id="GO:0016787">
    <property type="term" value="F:hydrolase activity"/>
    <property type="evidence" value="ECO:0007669"/>
    <property type="project" value="UniProtKB-KW"/>
</dbReference>
<dbReference type="Proteomes" id="UP001596472">
    <property type="component" value="Unassembled WGS sequence"/>
</dbReference>
<dbReference type="EC" id="3.4.21.-" evidence="2"/>
<feature type="domain" description="Peptidase S1" evidence="1">
    <location>
        <begin position="53"/>
        <end position="350"/>
    </location>
</feature>
<accession>A0ABW2L7K2</accession>
<dbReference type="Gene3D" id="2.40.10.10">
    <property type="entry name" value="Trypsin-like serine proteases"/>
    <property type="match status" value="2"/>
</dbReference>
<dbReference type="RefSeq" id="WP_379713627.1">
    <property type="nucleotide sequence ID" value="NZ_JBHTBS010000007.1"/>
</dbReference>
<evidence type="ECO:0000313" key="3">
    <source>
        <dbReference type="Proteomes" id="UP001596472"/>
    </source>
</evidence>
<sequence>MKLTSFGRYGHFPHDISGNLTVFRNALRILFRKLHLGEVMCTLSLLQPAGAVVIRHDLDRQAYRQLASAEAFSGVVEIEVDTGFGIRRGSGVVIDEHWVLTAAHVTAGAGNHAVQVRAGGTSIGAVELRYAGGWAASPSPGLTQGGDLVLVRLGQSSSLTPAVIAPNVSPGAIAFLGGYGRSGNGILGATSSPELLFAMNVVDRQIAAPGGGLLATDFDDGSLARNSLEASTVRRTYFDVGFDGPRLSDRLLDVAPSSSIADWGGLPMASSFFPWMPDEFLEGTTAAGDSGGALFVFDASAQQWQLAGISSWGVNPLLSDGFARTDSRYGDIALFTDLSEHGDWIAANIPEPTSLVWLGLLLLGRRVPRAASS</sequence>
<dbReference type="InterPro" id="IPR009003">
    <property type="entry name" value="Peptidase_S1_PA"/>
</dbReference>
<protein>
    <submittedName>
        <fullName evidence="2">Trypsin-like serine protease</fullName>
        <ecNumber evidence="2">3.4.21.-</ecNumber>
    </submittedName>
</protein>
<dbReference type="PROSITE" id="PS00135">
    <property type="entry name" value="TRYPSIN_SER"/>
    <property type="match status" value="1"/>
</dbReference>
<evidence type="ECO:0000259" key="1">
    <source>
        <dbReference type="PROSITE" id="PS50240"/>
    </source>
</evidence>
<organism evidence="2 3">
    <name type="scientific">Haloferula chungangensis</name>
    <dbReference type="NCBI Taxonomy" id="1048331"/>
    <lineage>
        <taxon>Bacteria</taxon>
        <taxon>Pseudomonadati</taxon>
        <taxon>Verrucomicrobiota</taxon>
        <taxon>Verrucomicrobiia</taxon>
        <taxon>Verrucomicrobiales</taxon>
        <taxon>Verrucomicrobiaceae</taxon>
        <taxon>Haloferula</taxon>
    </lineage>
</organism>
<comment type="caution">
    <text evidence="2">The sequence shown here is derived from an EMBL/GenBank/DDBJ whole genome shotgun (WGS) entry which is preliminary data.</text>
</comment>
<dbReference type="PROSITE" id="PS50240">
    <property type="entry name" value="TRYPSIN_DOM"/>
    <property type="match status" value="1"/>
</dbReference>
<dbReference type="SUPFAM" id="SSF50494">
    <property type="entry name" value="Trypsin-like serine proteases"/>
    <property type="match status" value="1"/>
</dbReference>